<dbReference type="Gene3D" id="3.90.1170.50">
    <property type="entry name" value="Aldehyde oxidase/xanthine dehydrogenase, a/b hammerhead"/>
    <property type="match status" value="1"/>
</dbReference>
<dbReference type="InterPro" id="IPR000674">
    <property type="entry name" value="Ald_Oxase/Xan_DH_a/b"/>
</dbReference>
<dbReference type="InterPro" id="IPR037165">
    <property type="entry name" value="AldOxase/xan_DH_Mopterin-bd_sf"/>
</dbReference>
<evidence type="ECO:0000313" key="2">
    <source>
        <dbReference type="EMBL" id="KKN42371.1"/>
    </source>
</evidence>
<feature type="domain" description="Aldehyde oxidase/xanthine dehydrogenase a/b hammerhead" evidence="1">
    <location>
        <begin position="217"/>
        <end position="303"/>
    </location>
</feature>
<dbReference type="InterPro" id="IPR006311">
    <property type="entry name" value="TAT_signal"/>
</dbReference>
<dbReference type="GO" id="GO:0016491">
    <property type="term" value="F:oxidoreductase activity"/>
    <property type="evidence" value="ECO:0007669"/>
    <property type="project" value="InterPro"/>
</dbReference>
<comment type="caution">
    <text evidence="2">The sequence shown here is derived from an EMBL/GenBank/DDBJ whole genome shotgun (WGS) entry which is preliminary data.</text>
</comment>
<dbReference type="Gene3D" id="3.30.365.10">
    <property type="entry name" value="Aldehyde oxidase/xanthine dehydrogenase, molybdopterin binding domain"/>
    <property type="match status" value="4"/>
</dbReference>
<sequence length="763" mass="82225">MKKLFQKNSETVNLNRRSFMIGTASAGLVMAFAPALFSGSLSAKESIAQQAFSPTIWWTMSTDGAVEVSIAKAEMGQHIGTALARIVADELECDWDKVSITYVDTHEKWGFMVTGGSWSVFQSFKPLSQAGAAGRIALIEAGAKMLGVPADKCRAEKGYIIAGEKSVSYADIVKKGEFNRTFTSDEVANLPLKPANKRHLTGLKQDFKALDIPAKTNGTAVYGIDVEVEGMLYARPVIPPTRYGSTVTNVDDSAAKAIKGYKGYEILNDPSNTVQGWVVVLADSYPSAIKAVDALKVSYKKGESANISEADIQKEGKRLCEQRDSGTLFVDEGDIKKTQADASESLESMYTTATASHYQLEPLNAVAEFKDGNWIIHTGNQWQSLTLPALAKALDIEQNKVIIRPYYLGGGFGRRLFGDWTVPAALTAKAVGKPVKLVFTRADDSLFDQSRSASAAKMTASFDKNGTFTGMEHAFAAGWPTKAMAPGFLSPGVDGKGKFDAFSASGADHWYSMSSHRARAINNEVAQSTFNPGWLRSVGPGWIAWSLESFIDEIAHKQGKDPVQFRIEMLDGKGKQAGKAPESVGGALRLRNVLKTVSDKVASVKLAKDEGIGFSVSSGQERTMPAWLATAAHVHVNRDSGKITLKKLYVVVDAGLIVHPDGALAQIEGSLLWGSSLALHESNTYKDGQVSATNFNTYLPLRMQDVPDMDIEFLQSDEFPVGLGEPGVIGVAPAIGNAVFNAVGVRLRDLPMKPSELKKGLEA</sequence>
<dbReference type="Pfam" id="PF20256">
    <property type="entry name" value="MoCoBD_2"/>
    <property type="match status" value="2"/>
</dbReference>
<reference evidence="2" key="1">
    <citation type="journal article" date="2015" name="Nature">
        <title>Complex archaea that bridge the gap between prokaryotes and eukaryotes.</title>
        <authorList>
            <person name="Spang A."/>
            <person name="Saw J.H."/>
            <person name="Jorgensen S.L."/>
            <person name="Zaremba-Niedzwiedzka K."/>
            <person name="Martijn J."/>
            <person name="Lind A.E."/>
            <person name="van Eijk R."/>
            <person name="Schleper C."/>
            <person name="Guy L."/>
            <person name="Ettema T.J."/>
        </authorList>
    </citation>
    <scope>NUCLEOTIDE SEQUENCE</scope>
</reference>
<dbReference type="PANTHER" id="PTHR47495:SF2">
    <property type="entry name" value="ALDEHYDE DEHYDROGENASE"/>
    <property type="match status" value="1"/>
</dbReference>
<dbReference type="InterPro" id="IPR008274">
    <property type="entry name" value="AldOxase/xan_DH_MoCoBD1"/>
</dbReference>
<dbReference type="InterPro" id="IPR052516">
    <property type="entry name" value="N-heterocyclic_Hydroxylase"/>
</dbReference>
<dbReference type="InterPro" id="IPR012368">
    <property type="entry name" value="OxRdtase_Mopterin-bd_su_IorB"/>
</dbReference>
<dbReference type="PIRSF" id="PIRSF036389">
    <property type="entry name" value="IOR_B"/>
    <property type="match status" value="1"/>
</dbReference>
<dbReference type="SUPFAM" id="SSF56003">
    <property type="entry name" value="Molybdenum cofactor-binding domain"/>
    <property type="match status" value="2"/>
</dbReference>
<gene>
    <name evidence="2" type="ORF">LCGC14_0713890</name>
</gene>
<dbReference type="InterPro" id="IPR036856">
    <property type="entry name" value="Ald_Oxase/Xan_DH_a/b_sf"/>
</dbReference>
<dbReference type="SMART" id="SM01008">
    <property type="entry name" value="Ald_Xan_dh_C"/>
    <property type="match status" value="1"/>
</dbReference>
<organism evidence="2">
    <name type="scientific">marine sediment metagenome</name>
    <dbReference type="NCBI Taxonomy" id="412755"/>
    <lineage>
        <taxon>unclassified sequences</taxon>
        <taxon>metagenomes</taxon>
        <taxon>ecological metagenomes</taxon>
    </lineage>
</organism>
<name>A0A0F9SZV0_9ZZZZ</name>
<evidence type="ECO:0000259" key="1">
    <source>
        <dbReference type="SMART" id="SM01008"/>
    </source>
</evidence>
<dbReference type="Pfam" id="PF02738">
    <property type="entry name" value="MoCoBD_1"/>
    <property type="match status" value="1"/>
</dbReference>
<proteinExistence type="predicted"/>
<dbReference type="PANTHER" id="PTHR47495">
    <property type="entry name" value="ALDEHYDE DEHYDROGENASE"/>
    <property type="match status" value="1"/>
</dbReference>
<dbReference type="PROSITE" id="PS51318">
    <property type="entry name" value="TAT"/>
    <property type="match status" value="1"/>
</dbReference>
<dbReference type="SUPFAM" id="SSF54665">
    <property type="entry name" value="CO dehydrogenase molybdoprotein N-domain-like"/>
    <property type="match status" value="1"/>
</dbReference>
<protein>
    <recommendedName>
        <fullName evidence="1">Aldehyde oxidase/xanthine dehydrogenase a/b hammerhead domain-containing protein</fullName>
    </recommendedName>
</protein>
<accession>A0A0F9SZV0</accession>
<dbReference type="EMBL" id="LAZR01001585">
    <property type="protein sequence ID" value="KKN42371.1"/>
    <property type="molecule type" value="Genomic_DNA"/>
</dbReference>
<dbReference type="InterPro" id="IPR046867">
    <property type="entry name" value="AldOxase/xan_DH_MoCoBD2"/>
</dbReference>
<dbReference type="AlphaFoldDB" id="A0A0F9SZV0"/>